<evidence type="ECO:0000256" key="3">
    <source>
        <dbReference type="ARBA" id="ARBA00022989"/>
    </source>
</evidence>
<evidence type="ECO:0000256" key="6">
    <source>
        <dbReference type="SAM" id="Phobius"/>
    </source>
</evidence>
<dbReference type="Pfam" id="PF04588">
    <property type="entry name" value="HIG_1_N"/>
    <property type="match status" value="1"/>
</dbReference>
<name>A0A0C2SXY9_AMAMK</name>
<gene>
    <name evidence="8" type="ORF">M378DRAFT_158169</name>
</gene>
<feature type="domain" description="HIG1" evidence="7">
    <location>
        <begin position="1"/>
        <end position="45"/>
    </location>
</feature>
<feature type="compositionally biased region" description="Polar residues" evidence="5">
    <location>
        <begin position="83"/>
        <end position="107"/>
    </location>
</feature>
<keyword evidence="9" id="KW-1185">Reference proteome</keyword>
<feature type="transmembrane region" description="Helical" evidence="6">
    <location>
        <begin position="12"/>
        <end position="34"/>
    </location>
</feature>
<evidence type="ECO:0000256" key="5">
    <source>
        <dbReference type="SAM" id="MobiDB-lite"/>
    </source>
</evidence>
<sequence length="135" mass="14957">MRRGESQQMNHWLRARVAAQGFTILAICGGAYWVNKQKREAALAEAISNQGTKVDAETLRLDKERKEFEERLQEAERAHRIMTESQGNGTGSPSKAGESNLSPTSAPTWLGWLGWKRTPSTVSTSASEPKKESVL</sequence>
<comment type="subcellular location">
    <subcellularLocation>
        <location evidence="1">Mitochondrion</location>
    </subcellularLocation>
</comment>
<evidence type="ECO:0000256" key="2">
    <source>
        <dbReference type="ARBA" id="ARBA00022692"/>
    </source>
</evidence>
<organism evidence="8 9">
    <name type="scientific">Amanita muscaria (strain Koide BX008)</name>
    <dbReference type="NCBI Taxonomy" id="946122"/>
    <lineage>
        <taxon>Eukaryota</taxon>
        <taxon>Fungi</taxon>
        <taxon>Dikarya</taxon>
        <taxon>Basidiomycota</taxon>
        <taxon>Agaricomycotina</taxon>
        <taxon>Agaricomycetes</taxon>
        <taxon>Agaricomycetidae</taxon>
        <taxon>Agaricales</taxon>
        <taxon>Pluteineae</taxon>
        <taxon>Amanitaceae</taxon>
        <taxon>Amanita</taxon>
    </lineage>
</organism>
<dbReference type="OrthoDB" id="6604018at2759"/>
<dbReference type="Proteomes" id="UP000054549">
    <property type="component" value="Unassembled WGS sequence"/>
</dbReference>
<keyword evidence="3 6" id="KW-1133">Transmembrane helix</keyword>
<reference evidence="8 9" key="1">
    <citation type="submission" date="2014-04" db="EMBL/GenBank/DDBJ databases">
        <title>Evolutionary Origins and Diversification of the Mycorrhizal Mutualists.</title>
        <authorList>
            <consortium name="DOE Joint Genome Institute"/>
            <consortium name="Mycorrhizal Genomics Consortium"/>
            <person name="Kohler A."/>
            <person name="Kuo A."/>
            <person name="Nagy L.G."/>
            <person name="Floudas D."/>
            <person name="Copeland A."/>
            <person name="Barry K.W."/>
            <person name="Cichocki N."/>
            <person name="Veneault-Fourrey C."/>
            <person name="LaButti K."/>
            <person name="Lindquist E.A."/>
            <person name="Lipzen A."/>
            <person name="Lundell T."/>
            <person name="Morin E."/>
            <person name="Murat C."/>
            <person name="Riley R."/>
            <person name="Ohm R."/>
            <person name="Sun H."/>
            <person name="Tunlid A."/>
            <person name="Henrissat B."/>
            <person name="Grigoriev I.V."/>
            <person name="Hibbett D.S."/>
            <person name="Martin F."/>
        </authorList>
    </citation>
    <scope>NUCLEOTIDE SEQUENCE [LARGE SCALE GENOMIC DNA]</scope>
    <source>
        <strain evidence="8 9">Koide BX008</strain>
    </source>
</reference>
<dbReference type="AlphaFoldDB" id="A0A0C2SXY9"/>
<evidence type="ECO:0000313" key="9">
    <source>
        <dbReference type="Proteomes" id="UP000054549"/>
    </source>
</evidence>
<dbReference type="Gene3D" id="6.10.140.1320">
    <property type="match status" value="1"/>
</dbReference>
<dbReference type="GO" id="GO:0005739">
    <property type="term" value="C:mitochondrion"/>
    <property type="evidence" value="ECO:0007669"/>
    <property type="project" value="UniProtKB-SubCell"/>
</dbReference>
<evidence type="ECO:0000259" key="7">
    <source>
        <dbReference type="PROSITE" id="PS51503"/>
    </source>
</evidence>
<dbReference type="InParanoid" id="A0A0C2SXY9"/>
<dbReference type="HOGENOM" id="CLU_1885259_0_0_1"/>
<evidence type="ECO:0000256" key="1">
    <source>
        <dbReference type="ARBA" id="ARBA00004173"/>
    </source>
</evidence>
<feature type="region of interest" description="Disordered" evidence="5">
    <location>
        <begin position="77"/>
        <end position="112"/>
    </location>
</feature>
<evidence type="ECO:0000313" key="8">
    <source>
        <dbReference type="EMBL" id="KIL68380.1"/>
    </source>
</evidence>
<dbReference type="EMBL" id="KN818228">
    <property type="protein sequence ID" value="KIL68380.1"/>
    <property type="molecule type" value="Genomic_DNA"/>
</dbReference>
<proteinExistence type="predicted"/>
<accession>A0A0C2SXY9</accession>
<dbReference type="PROSITE" id="PS51503">
    <property type="entry name" value="HIG1"/>
    <property type="match status" value="1"/>
</dbReference>
<protein>
    <recommendedName>
        <fullName evidence="7">HIG1 domain-containing protein</fullName>
    </recommendedName>
</protein>
<evidence type="ECO:0000256" key="4">
    <source>
        <dbReference type="ARBA" id="ARBA00023136"/>
    </source>
</evidence>
<dbReference type="STRING" id="946122.A0A0C2SXY9"/>
<dbReference type="InterPro" id="IPR007667">
    <property type="entry name" value="Hypoxia_induced_domain"/>
</dbReference>
<keyword evidence="4 6" id="KW-0472">Membrane</keyword>
<keyword evidence="2 6" id="KW-0812">Transmembrane</keyword>